<dbReference type="Pfam" id="PF07690">
    <property type="entry name" value="MFS_1"/>
    <property type="match status" value="1"/>
</dbReference>
<dbReference type="Gene3D" id="1.20.1250.20">
    <property type="entry name" value="MFS general substrate transporter like domains"/>
    <property type="match status" value="2"/>
</dbReference>
<dbReference type="InterPro" id="IPR050327">
    <property type="entry name" value="Proton-linked_MCT"/>
</dbReference>
<dbReference type="AlphaFoldDB" id="A0AAD7HUD0"/>
<keyword evidence="7" id="KW-1185">Reference proteome</keyword>
<comment type="similarity">
    <text evidence="2">Belongs to the major facilitator superfamily. Monocarboxylate porter (TC 2.A.1.13) family.</text>
</comment>
<evidence type="ECO:0000256" key="3">
    <source>
        <dbReference type="SAM" id="MobiDB-lite"/>
    </source>
</evidence>
<dbReference type="InterPro" id="IPR011701">
    <property type="entry name" value="MFS"/>
</dbReference>
<feature type="transmembrane region" description="Helical" evidence="4">
    <location>
        <begin position="44"/>
        <end position="64"/>
    </location>
</feature>
<feature type="region of interest" description="Disordered" evidence="3">
    <location>
        <begin position="1"/>
        <end position="35"/>
    </location>
</feature>
<feature type="transmembrane region" description="Helical" evidence="4">
    <location>
        <begin position="174"/>
        <end position="195"/>
    </location>
</feature>
<feature type="transmembrane region" description="Helical" evidence="4">
    <location>
        <begin position="380"/>
        <end position="402"/>
    </location>
</feature>
<dbReference type="Proteomes" id="UP001215280">
    <property type="component" value="Unassembled WGS sequence"/>
</dbReference>
<gene>
    <name evidence="6" type="ORF">DFH07DRAFT_998846</name>
</gene>
<dbReference type="PANTHER" id="PTHR11360:SF177">
    <property type="entry name" value="RIBOFLAVIN TRANSPORTER MCH5"/>
    <property type="match status" value="1"/>
</dbReference>
<dbReference type="InterPro" id="IPR036259">
    <property type="entry name" value="MFS_trans_sf"/>
</dbReference>
<feature type="transmembrane region" description="Helical" evidence="4">
    <location>
        <begin position="345"/>
        <end position="368"/>
    </location>
</feature>
<feature type="compositionally biased region" description="Polar residues" evidence="3">
    <location>
        <begin position="10"/>
        <end position="22"/>
    </location>
</feature>
<evidence type="ECO:0000313" key="7">
    <source>
        <dbReference type="Proteomes" id="UP001215280"/>
    </source>
</evidence>
<organism evidence="6 7">
    <name type="scientific">Mycena maculata</name>
    <dbReference type="NCBI Taxonomy" id="230809"/>
    <lineage>
        <taxon>Eukaryota</taxon>
        <taxon>Fungi</taxon>
        <taxon>Dikarya</taxon>
        <taxon>Basidiomycota</taxon>
        <taxon>Agaricomycotina</taxon>
        <taxon>Agaricomycetes</taxon>
        <taxon>Agaricomycetidae</taxon>
        <taxon>Agaricales</taxon>
        <taxon>Marasmiineae</taxon>
        <taxon>Mycenaceae</taxon>
        <taxon>Mycena</taxon>
    </lineage>
</organism>
<protein>
    <submittedName>
        <fullName evidence="6">Major facilitator superfamily domain-containing protein</fullName>
    </submittedName>
</protein>
<accession>A0AAD7HUD0</accession>
<sequence>MPSDSLPIDSPTSTINEENSPQFDVEMGQPLKPSMDAQPPDGGLDAWLTVFGASLVAFATFGAVNRYGAFNDYYANTYLSNYSVTLISMIGAIQIFLLYLFAGLSGSLFDSFGPRYMIPASGLVTSFSFFMLSISKPQHIYQQYLTHAVLFSLGATFGFFPSLAICAHWFKHRLAFAIGFPVGTASLGGIIYPVMLNKLPQRIGFGWTIRIIAFIILSCYIIASLTITTPRARKPLPPLSQLLAFRAFRDPAYTCLCLAGWFTIFATWNPFFYVGLYGAAANGGTSTALTPYYLAIMSATAILGRIGPRFIADRVGRFNVICVSTTLSAILILALWYTSAAQPNLIVFSAIYGFSSGPFFALISPCVMQISPISEVGVRVGMLFAFMSTAALAGTPIGGIFIHAETLLNFRHLILFSGIMALVGSGFTFAARFIRSRTLLAGV</sequence>
<reference evidence="6" key="1">
    <citation type="submission" date="2023-03" db="EMBL/GenBank/DDBJ databases">
        <title>Massive genome expansion in bonnet fungi (Mycena s.s.) driven by repeated elements and novel gene families across ecological guilds.</title>
        <authorList>
            <consortium name="Lawrence Berkeley National Laboratory"/>
            <person name="Harder C.B."/>
            <person name="Miyauchi S."/>
            <person name="Viragh M."/>
            <person name="Kuo A."/>
            <person name="Thoen E."/>
            <person name="Andreopoulos B."/>
            <person name="Lu D."/>
            <person name="Skrede I."/>
            <person name="Drula E."/>
            <person name="Henrissat B."/>
            <person name="Morin E."/>
            <person name="Kohler A."/>
            <person name="Barry K."/>
            <person name="LaButti K."/>
            <person name="Morin E."/>
            <person name="Salamov A."/>
            <person name="Lipzen A."/>
            <person name="Mereny Z."/>
            <person name="Hegedus B."/>
            <person name="Baldrian P."/>
            <person name="Stursova M."/>
            <person name="Weitz H."/>
            <person name="Taylor A."/>
            <person name="Grigoriev I.V."/>
            <person name="Nagy L.G."/>
            <person name="Martin F."/>
            <person name="Kauserud H."/>
        </authorList>
    </citation>
    <scope>NUCLEOTIDE SEQUENCE</scope>
    <source>
        <strain evidence="6">CBHHK188m</strain>
    </source>
</reference>
<dbReference type="InterPro" id="IPR020846">
    <property type="entry name" value="MFS_dom"/>
</dbReference>
<feature type="transmembrane region" description="Helical" evidence="4">
    <location>
        <begin position="84"/>
        <end position="104"/>
    </location>
</feature>
<dbReference type="GO" id="GO:0022857">
    <property type="term" value="F:transmembrane transporter activity"/>
    <property type="evidence" value="ECO:0007669"/>
    <property type="project" value="InterPro"/>
</dbReference>
<dbReference type="PROSITE" id="PS50850">
    <property type="entry name" value="MFS"/>
    <property type="match status" value="1"/>
</dbReference>
<feature type="transmembrane region" description="Helical" evidence="4">
    <location>
        <begin position="250"/>
        <end position="268"/>
    </location>
</feature>
<evidence type="ECO:0000256" key="4">
    <source>
        <dbReference type="SAM" id="Phobius"/>
    </source>
</evidence>
<keyword evidence="4" id="KW-0812">Transmembrane</keyword>
<evidence type="ECO:0000256" key="1">
    <source>
        <dbReference type="ARBA" id="ARBA00004141"/>
    </source>
</evidence>
<evidence type="ECO:0000259" key="5">
    <source>
        <dbReference type="PROSITE" id="PS50850"/>
    </source>
</evidence>
<keyword evidence="4" id="KW-1133">Transmembrane helix</keyword>
<feature type="transmembrane region" description="Helical" evidence="4">
    <location>
        <begin position="288"/>
        <end position="306"/>
    </location>
</feature>
<comment type="caution">
    <text evidence="6">The sequence shown here is derived from an EMBL/GenBank/DDBJ whole genome shotgun (WGS) entry which is preliminary data.</text>
</comment>
<keyword evidence="4" id="KW-0472">Membrane</keyword>
<proteinExistence type="inferred from homology"/>
<feature type="transmembrane region" description="Helical" evidence="4">
    <location>
        <begin position="207"/>
        <end position="229"/>
    </location>
</feature>
<dbReference type="PANTHER" id="PTHR11360">
    <property type="entry name" value="MONOCARBOXYLATE TRANSPORTER"/>
    <property type="match status" value="1"/>
</dbReference>
<name>A0AAD7HUD0_9AGAR</name>
<feature type="transmembrane region" description="Helical" evidence="4">
    <location>
        <begin position="147"/>
        <end position="167"/>
    </location>
</feature>
<evidence type="ECO:0000313" key="6">
    <source>
        <dbReference type="EMBL" id="KAJ7728596.1"/>
    </source>
</evidence>
<evidence type="ECO:0000256" key="2">
    <source>
        <dbReference type="ARBA" id="ARBA00006727"/>
    </source>
</evidence>
<dbReference type="GO" id="GO:0016020">
    <property type="term" value="C:membrane"/>
    <property type="evidence" value="ECO:0007669"/>
    <property type="project" value="UniProtKB-SubCell"/>
</dbReference>
<feature type="transmembrane region" description="Helical" evidence="4">
    <location>
        <begin position="414"/>
        <end position="434"/>
    </location>
</feature>
<feature type="transmembrane region" description="Helical" evidence="4">
    <location>
        <begin position="318"/>
        <end position="339"/>
    </location>
</feature>
<dbReference type="EMBL" id="JARJLG010000204">
    <property type="protein sequence ID" value="KAJ7728596.1"/>
    <property type="molecule type" value="Genomic_DNA"/>
</dbReference>
<feature type="domain" description="Major facilitator superfamily (MFS) profile" evidence="5">
    <location>
        <begin position="212"/>
        <end position="443"/>
    </location>
</feature>
<comment type="subcellular location">
    <subcellularLocation>
        <location evidence="1">Membrane</location>
        <topology evidence="1">Multi-pass membrane protein</topology>
    </subcellularLocation>
</comment>
<dbReference type="SUPFAM" id="SSF103473">
    <property type="entry name" value="MFS general substrate transporter"/>
    <property type="match status" value="1"/>
</dbReference>